<evidence type="ECO:0000256" key="6">
    <source>
        <dbReference type="ARBA" id="ARBA00022793"/>
    </source>
</evidence>
<dbReference type="PIRSF" id="PIRSF001332">
    <property type="entry name" value="Acetolac_decarb"/>
    <property type="match status" value="1"/>
</dbReference>
<gene>
    <name evidence="10" type="ORF">KZJ38_10895</name>
</gene>
<accession>A0ABX8UE11</accession>
<dbReference type="PANTHER" id="PTHR35524">
    <property type="entry name" value="ALPHA-ACETOLACTATE DECARBOXYLASE"/>
    <property type="match status" value="1"/>
</dbReference>
<evidence type="ECO:0000313" key="11">
    <source>
        <dbReference type="Proteomes" id="UP000826462"/>
    </source>
</evidence>
<evidence type="ECO:0000256" key="9">
    <source>
        <dbReference type="PIRNR" id="PIRNR001332"/>
    </source>
</evidence>
<evidence type="ECO:0000256" key="2">
    <source>
        <dbReference type="ARBA" id="ARBA00005170"/>
    </source>
</evidence>
<evidence type="ECO:0000256" key="3">
    <source>
        <dbReference type="ARBA" id="ARBA00007106"/>
    </source>
</evidence>
<comment type="pathway">
    <text evidence="2 9">Polyol metabolism; (R,R)-butane-2,3-diol biosynthesis; (R,R)-butane-2,3-diol from pyruvate: step 2/3.</text>
</comment>
<keyword evidence="8 9" id="KW-0456">Lyase</keyword>
<keyword evidence="11" id="KW-1185">Reference proteome</keyword>
<evidence type="ECO:0000256" key="8">
    <source>
        <dbReference type="ARBA" id="ARBA00023239"/>
    </source>
</evidence>
<evidence type="ECO:0000256" key="4">
    <source>
        <dbReference type="ARBA" id="ARBA00013204"/>
    </source>
</evidence>
<comment type="similarity">
    <text evidence="3 9">Belongs to the alpha-acetolactate decarboxylase family.</text>
</comment>
<keyword evidence="7 9" id="KW-0005">Acetoin biosynthesis</keyword>
<dbReference type="EC" id="4.1.1.5" evidence="4 9"/>
<organism evidence="10 11">
    <name type="scientific">Paraburkholderia edwinii</name>
    <dbReference type="NCBI Taxonomy" id="2861782"/>
    <lineage>
        <taxon>Bacteria</taxon>
        <taxon>Pseudomonadati</taxon>
        <taxon>Pseudomonadota</taxon>
        <taxon>Betaproteobacteria</taxon>
        <taxon>Burkholderiales</taxon>
        <taxon>Burkholderiaceae</taxon>
        <taxon>Paraburkholderia</taxon>
    </lineage>
</organism>
<name>A0ABX8UE11_9BURK</name>
<dbReference type="EMBL" id="CP080095">
    <property type="protein sequence ID" value="QYD66932.1"/>
    <property type="molecule type" value="Genomic_DNA"/>
</dbReference>
<evidence type="ECO:0000256" key="7">
    <source>
        <dbReference type="ARBA" id="ARBA00023061"/>
    </source>
</evidence>
<protein>
    <recommendedName>
        <fullName evidence="5 9">Alpha-acetolactate decarboxylase</fullName>
        <ecNumber evidence="4 9">4.1.1.5</ecNumber>
    </recommendedName>
</protein>
<sequence length="249" mass="26821">MDQQTPDGKPPADQPVHTVFQVSTAGALVAGRSGGAVSTAAILQHGDFGLGTFAALEGEMIVLDGRVYRANGDGDVREAERDALAPFAVVTRFEPDIDTTIAAASTLRRLYELCDLARVSNNLLFAVRLDGRFDSVLTRAVPPQQQDRHFVDAANVRHALTFNDVDGTLVGIWSPGVSSALCEPSYHFYFLSQDRTKGGHLVECASRELRLRLGKLTGFHVALPSDGTLSKRGMNGHANNECLYAARSP</sequence>
<comment type="catalytic activity">
    <reaction evidence="1 9">
        <text>(2S)-2-acetolactate + H(+) = (R)-acetoin + CO2</text>
        <dbReference type="Rhea" id="RHEA:21580"/>
        <dbReference type="ChEBI" id="CHEBI:15378"/>
        <dbReference type="ChEBI" id="CHEBI:15686"/>
        <dbReference type="ChEBI" id="CHEBI:16526"/>
        <dbReference type="ChEBI" id="CHEBI:58476"/>
        <dbReference type="EC" id="4.1.1.5"/>
    </reaction>
</comment>
<evidence type="ECO:0000313" key="10">
    <source>
        <dbReference type="EMBL" id="QYD66932.1"/>
    </source>
</evidence>
<dbReference type="Proteomes" id="UP000826462">
    <property type="component" value="Chromosome 1"/>
</dbReference>
<dbReference type="CDD" id="cd17299">
    <property type="entry name" value="acetolactate_decarboxylase"/>
    <property type="match status" value="1"/>
</dbReference>
<evidence type="ECO:0000256" key="1">
    <source>
        <dbReference type="ARBA" id="ARBA00001784"/>
    </source>
</evidence>
<keyword evidence="6 9" id="KW-0210">Decarboxylase</keyword>
<dbReference type="PANTHER" id="PTHR35524:SF1">
    <property type="entry name" value="ALPHA-ACETOLACTATE DECARBOXYLASE"/>
    <property type="match status" value="1"/>
</dbReference>
<dbReference type="InterPro" id="IPR005128">
    <property type="entry name" value="Acetolactate_a_deCO2ase"/>
</dbReference>
<dbReference type="SUPFAM" id="SSF117856">
    <property type="entry name" value="AF0104/ALDC/Ptd012-like"/>
    <property type="match status" value="1"/>
</dbReference>
<dbReference type="Pfam" id="PF03306">
    <property type="entry name" value="AAL_decarboxy"/>
    <property type="match status" value="1"/>
</dbReference>
<reference evidence="10 11" key="1">
    <citation type="submission" date="2021-07" db="EMBL/GenBank/DDBJ databases">
        <title>Paraburkholderia edwinii protects Aspergillus sp. from phenazines by acting as a toxin sponge.</title>
        <authorList>
            <person name="Dahlstrom K.M."/>
            <person name="Newman D.K."/>
        </authorList>
    </citation>
    <scope>NUCLEOTIDE SEQUENCE [LARGE SCALE GENOMIC DNA]</scope>
    <source>
        <strain evidence="10 11">Pe01</strain>
    </source>
</reference>
<dbReference type="RefSeq" id="WP_219795926.1">
    <property type="nucleotide sequence ID" value="NZ_CP080095.1"/>
</dbReference>
<dbReference type="Gene3D" id="3.30.1330.80">
    <property type="entry name" value="Hypothetical protein, similar to alpha- acetolactate decarboxylase, domain 2"/>
    <property type="match status" value="2"/>
</dbReference>
<proteinExistence type="inferred from homology"/>
<evidence type="ECO:0000256" key="5">
    <source>
        <dbReference type="ARBA" id="ARBA00020164"/>
    </source>
</evidence>